<dbReference type="SUPFAM" id="SSF53474">
    <property type="entry name" value="alpha/beta-Hydrolases"/>
    <property type="match status" value="1"/>
</dbReference>
<protein>
    <submittedName>
        <fullName evidence="2">Alpha/beta-hydrolase</fullName>
    </submittedName>
</protein>
<sequence>MPVAQVNDKGIELAYLDSGVPTSGGNFTTLVIIHGYCWSGDIFQKVIDIAPSRGVRIIALNRRDYTGSSPFTPEEMAPIRAEDCNAVTLKAFLRDRSEEYAGFLKHIIDGGGVTKPIGKKGGIALMAWSLGNVFGLNFLENVTFLPAPLKELVTTYVRSFILFDPPFEAVALPPPAPQYSEWSNKILARFIDPTDPGNLTNLMDGVKAINNWFTGWYSYTDTSLDPVVRFVRAKELQGPTGTKETTRDKEQTNTNFTDCNVSGAFTNENTIMKGIYNDVFNSTARSLVLSKDGAAKLWPGMEIKYIYCENSCWTCVYAAETTKKSFEGNGRKVEVIRNANHFVQWEDPELFINGVLPVL</sequence>
<dbReference type="Proteomes" id="UP000294933">
    <property type="component" value="Unassembled WGS sequence"/>
</dbReference>
<dbReference type="EMBL" id="ML170161">
    <property type="protein sequence ID" value="TDL26389.1"/>
    <property type="molecule type" value="Genomic_DNA"/>
</dbReference>
<reference evidence="2 3" key="1">
    <citation type="submission" date="2018-06" db="EMBL/GenBank/DDBJ databases">
        <title>A transcriptomic atlas of mushroom development highlights an independent origin of complex multicellularity.</title>
        <authorList>
            <consortium name="DOE Joint Genome Institute"/>
            <person name="Krizsan K."/>
            <person name="Almasi E."/>
            <person name="Merenyi Z."/>
            <person name="Sahu N."/>
            <person name="Viragh M."/>
            <person name="Koszo T."/>
            <person name="Mondo S."/>
            <person name="Kiss B."/>
            <person name="Balint B."/>
            <person name="Kues U."/>
            <person name="Barry K."/>
            <person name="Hegedus J.C."/>
            <person name="Henrissat B."/>
            <person name="Johnson J."/>
            <person name="Lipzen A."/>
            <person name="Ohm R."/>
            <person name="Nagy I."/>
            <person name="Pangilinan J."/>
            <person name="Yan J."/>
            <person name="Xiong Y."/>
            <person name="Grigoriev I.V."/>
            <person name="Hibbett D.S."/>
            <person name="Nagy L.G."/>
        </authorList>
    </citation>
    <scope>NUCLEOTIDE SEQUENCE [LARGE SCALE GENOMIC DNA]</scope>
    <source>
        <strain evidence="2 3">SZMC22713</strain>
    </source>
</reference>
<dbReference type="VEuPathDB" id="FungiDB:BD410DRAFT_783437"/>
<evidence type="ECO:0000313" key="2">
    <source>
        <dbReference type="EMBL" id="TDL26389.1"/>
    </source>
</evidence>
<evidence type="ECO:0000259" key="1">
    <source>
        <dbReference type="Pfam" id="PF12697"/>
    </source>
</evidence>
<evidence type="ECO:0000313" key="3">
    <source>
        <dbReference type="Proteomes" id="UP000294933"/>
    </source>
</evidence>
<dbReference type="Gene3D" id="3.40.50.1820">
    <property type="entry name" value="alpha/beta hydrolase"/>
    <property type="match status" value="1"/>
</dbReference>
<dbReference type="AlphaFoldDB" id="A0A4Y7QHT5"/>
<keyword evidence="3" id="KW-1185">Reference proteome</keyword>
<dbReference type="Pfam" id="PF12697">
    <property type="entry name" value="Abhydrolase_6"/>
    <property type="match status" value="1"/>
</dbReference>
<dbReference type="GO" id="GO:0016787">
    <property type="term" value="F:hydrolase activity"/>
    <property type="evidence" value="ECO:0007669"/>
    <property type="project" value="UniProtKB-KW"/>
</dbReference>
<name>A0A4Y7QHT5_9AGAM</name>
<dbReference type="OrthoDB" id="5311491at2759"/>
<proteinExistence type="predicted"/>
<gene>
    <name evidence="2" type="ORF">BD410DRAFT_783437</name>
</gene>
<dbReference type="InterPro" id="IPR029058">
    <property type="entry name" value="AB_hydrolase_fold"/>
</dbReference>
<keyword evidence="2" id="KW-0378">Hydrolase</keyword>
<accession>A0A4Y7QHT5</accession>
<dbReference type="InterPro" id="IPR000073">
    <property type="entry name" value="AB_hydrolase_1"/>
</dbReference>
<feature type="domain" description="AB hydrolase-1" evidence="1">
    <location>
        <begin position="30"/>
        <end position="351"/>
    </location>
</feature>
<organism evidence="2 3">
    <name type="scientific">Rickenella mellea</name>
    <dbReference type="NCBI Taxonomy" id="50990"/>
    <lineage>
        <taxon>Eukaryota</taxon>
        <taxon>Fungi</taxon>
        <taxon>Dikarya</taxon>
        <taxon>Basidiomycota</taxon>
        <taxon>Agaricomycotina</taxon>
        <taxon>Agaricomycetes</taxon>
        <taxon>Hymenochaetales</taxon>
        <taxon>Rickenellaceae</taxon>
        <taxon>Rickenella</taxon>
    </lineage>
</organism>